<accession>A0AA38HJB3</accession>
<comment type="similarity">
    <text evidence="1">Belongs to the class-II aminoacyl-tRNA synthetase family. Type-1 seryl-tRNA synthetase subfamily.</text>
</comment>
<dbReference type="PRINTS" id="PR00981">
    <property type="entry name" value="TRNASYNTHSER"/>
</dbReference>
<keyword evidence="6" id="KW-0234">DNA repair</keyword>
<dbReference type="EMBL" id="JALNTZ010001394">
    <property type="protein sequence ID" value="KAJ3625389.1"/>
    <property type="molecule type" value="Genomic_DNA"/>
</dbReference>
<dbReference type="InterPro" id="IPR049163">
    <property type="entry name" value="Pif1-like_2B_dom"/>
</dbReference>
<dbReference type="SUPFAM" id="SSF52540">
    <property type="entry name" value="P-loop containing nucleoside triphosphate hydrolases"/>
    <property type="match status" value="2"/>
</dbReference>
<keyword evidence="6" id="KW-0347">Helicase</keyword>
<comment type="caution">
    <text evidence="8">The sequence shown here is derived from an EMBL/GenBank/DDBJ whole genome shotgun (WGS) entry which is preliminary data.</text>
</comment>
<evidence type="ECO:0000313" key="8">
    <source>
        <dbReference type="EMBL" id="KAJ3625389.1"/>
    </source>
</evidence>
<dbReference type="GO" id="GO:0005524">
    <property type="term" value="F:ATP binding"/>
    <property type="evidence" value="ECO:0007669"/>
    <property type="project" value="UniProtKB-KW"/>
</dbReference>
<dbReference type="EC" id="5.6.2.3" evidence="6"/>
<dbReference type="PANTHER" id="PTHR11778">
    <property type="entry name" value="SERYL-TRNA SYNTHETASE"/>
    <property type="match status" value="1"/>
</dbReference>
<evidence type="ECO:0000256" key="2">
    <source>
        <dbReference type="ARBA" id="ARBA00022598"/>
    </source>
</evidence>
<keyword evidence="3 6" id="KW-0547">Nucleotide-binding</keyword>
<dbReference type="Pfam" id="PF05970">
    <property type="entry name" value="PIF1"/>
    <property type="match status" value="1"/>
</dbReference>
<dbReference type="AlphaFoldDB" id="A0AA38HJB3"/>
<keyword evidence="4 6" id="KW-0067">ATP-binding</keyword>
<dbReference type="Proteomes" id="UP001168821">
    <property type="component" value="Unassembled WGS sequence"/>
</dbReference>
<dbReference type="InterPro" id="IPR045864">
    <property type="entry name" value="aa-tRNA-synth_II/BPL/LPL"/>
</dbReference>
<dbReference type="Pfam" id="PF00587">
    <property type="entry name" value="tRNA-synt_2b"/>
    <property type="match status" value="1"/>
</dbReference>
<dbReference type="InterPro" id="IPR003593">
    <property type="entry name" value="AAA+_ATPase"/>
</dbReference>
<dbReference type="GO" id="GO:0006434">
    <property type="term" value="P:seryl-tRNA aminoacylation"/>
    <property type="evidence" value="ECO:0007669"/>
    <property type="project" value="InterPro"/>
</dbReference>
<name>A0AA38HJB3_9CUCU</name>
<keyword evidence="5" id="KW-0030">Aminoacyl-tRNA synthetase</keyword>
<dbReference type="CDD" id="cd18037">
    <property type="entry name" value="DEXSc_Pif1_like"/>
    <property type="match status" value="1"/>
</dbReference>
<evidence type="ECO:0000256" key="4">
    <source>
        <dbReference type="ARBA" id="ARBA00022840"/>
    </source>
</evidence>
<feature type="domain" description="Aminoacyl-transfer RNA synthetases class-II family profile" evidence="7">
    <location>
        <begin position="1"/>
        <end position="260"/>
    </location>
</feature>
<evidence type="ECO:0000256" key="5">
    <source>
        <dbReference type="ARBA" id="ARBA00023146"/>
    </source>
</evidence>
<keyword evidence="6" id="KW-0233">DNA recombination</keyword>
<keyword evidence="6" id="KW-0227">DNA damage</keyword>
<dbReference type="SMART" id="SM00382">
    <property type="entry name" value="AAA"/>
    <property type="match status" value="1"/>
</dbReference>
<evidence type="ECO:0000256" key="3">
    <source>
        <dbReference type="ARBA" id="ARBA00022741"/>
    </source>
</evidence>
<keyword evidence="6" id="KW-0378">Hydrolase</keyword>
<dbReference type="InterPro" id="IPR027417">
    <property type="entry name" value="P-loop_NTPase"/>
</dbReference>
<keyword evidence="9" id="KW-1185">Reference proteome</keyword>
<sequence length="749" mass="83473">MVASKVSGNGFYYLKNEAALLEVALISYAFNFAVSRGFTPLMTPDIIRSEFVTACGFQPKASNTQIYKLSLKSEDLCLAGTAEVPLAGLLHYQELSRKSFPIKLVGFGRAYRAEAGAGASSRGLFRVHQFSKVELFCVTEDDLEKSDALLHEICLFQRDFLTSLGLHAQALDMAARDLGHPAYRKIDIEAWLPGSNRFGEVSSASNCTDYQSRRLNICYRDENQRKRFVHTLNGTACAIPRVLIAILETLQQKDGSVVVPPVLRPFMMNKDNRSSNLEELSGSRNSDFGTGNLERRKEKCEAFPAYESIPREDQLNQEQKLVVQSALQGESFFLTGAAGTGKSFLLRFLADKLQSLYGSSAVAVTASTGIATCPLKGQTLHSFSGIGLGKGTAETVAFQALYNRKLCDRWKNTKVLIIDEVSMISGEVLQLVNAVARACRGSSLPFGGVQLVVVGDFYQLSPVDAEKHSFAFESPLWNDAIKTVHVLKSVHRQRTDPAFIKILNELRVGFVSEETAALLKGRELPLLSETGIVPTRLYPLNRDVNEENNSRLRELPGPCRTFTSVDSSEYLVNSESLTQILDRQTNVQSTIHLKIGAQVVLLKNYLPDNLVNGSRGVVVGWDERDSNFPVVKFQNGIVMEVGPARFEAFTYYSGECIREQVPLKLAWALTVHKSQGMTLDLVECHLANVFDYGQVYVALSRVRHLKGLRILDFRPESVKVHPKVEEFYRCLSKEKRKQIQLLKQAQWKQ</sequence>
<protein>
    <recommendedName>
        <fullName evidence="6">ATP-dependent DNA helicase</fullName>
        <ecNumber evidence="6">5.6.2.3</ecNumber>
    </recommendedName>
</protein>
<dbReference type="SUPFAM" id="SSF55681">
    <property type="entry name" value="Class II aaRS and biotin synthetases"/>
    <property type="match status" value="1"/>
</dbReference>
<dbReference type="GO" id="GO:0016787">
    <property type="term" value="F:hydrolase activity"/>
    <property type="evidence" value="ECO:0007669"/>
    <property type="project" value="UniProtKB-KW"/>
</dbReference>
<dbReference type="InterPro" id="IPR006195">
    <property type="entry name" value="aa-tRNA-synth_II"/>
</dbReference>
<evidence type="ECO:0000259" key="7">
    <source>
        <dbReference type="PROSITE" id="PS50862"/>
    </source>
</evidence>
<comment type="catalytic activity">
    <reaction evidence="6">
        <text>ATP + H2O = ADP + phosphate + H(+)</text>
        <dbReference type="Rhea" id="RHEA:13065"/>
        <dbReference type="ChEBI" id="CHEBI:15377"/>
        <dbReference type="ChEBI" id="CHEBI:15378"/>
        <dbReference type="ChEBI" id="CHEBI:30616"/>
        <dbReference type="ChEBI" id="CHEBI:43474"/>
        <dbReference type="ChEBI" id="CHEBI:456216"/>
        <dbReference type="EC" id="5.6.2.3"/>
    </reaction>
</comment>
<dbReference type="CDD" id="cd18809">
    <property type="entry name" value="SF1_C_RecD"/>
    <property type="match status" value="1"/>
</dbReference>
<dbReference type="Gene3D" id="3.30.930.10">
    <property type="entry name" value="Bira Bifunctional Protein, Domain 2"/>
    <property type="match status" value="1"/>
</dbReference>
<reference evidence="8" key="1">
    <citation type="journal article" date="2023" name="G3 (Bethesda)">
        <title>Whole genome assemblies of Zophobas morio and Tenebrio molitor.</title>
        <authorList>
            <person name="Kaur S."/>
            <person name="Stinson S.A."/>
            <person name="diCenzo G.C."/>
        </authorList>
    </citation>
    <scope>NUCLEOTIDE SEQUENCE</scope>
    <source>
        <strain evidence="8">QUZm001</strain>
    </source>
</reference>
<dbReference type="Pfam" id="PF21530">
    <property type="entry name" value="Pif1_2B_dom"/>
    <property type="match status" value="1"/>
</dbReference>
<organism evidence="8 9">
    <name type="scientific">Zophobas morio</name>
    <dbReference type="NCBI Taxonomy" id="2755281"/>
    <lineage>
        <taxon>Eukaryota</taxon>
        <taxon>Metazoa</taxon>
        <taxon>Ecdysozoa</taxon>
        <taxon>Arthropoda</taxon>
        <taxon>Hexapoda</taxon>
        <taxon>Insecta</taxon>
        <taxon>Pterygota</taxon>
        <taxon>Neoptera</taxon>
        <taxon>Endopterygota</taxon>
        <taxon>Coleoptera</taxon>
        <taxon>Polyphaga</taxon>
        <taxon>Cucujiformia</taxon>
        <taxon>Tenebrionidae</taxon>
        <taxon>Zophobas</taxon>
    </lineage>
</organism>
<dbReference type="InterPro" id="IPR002314">
    <property type="entry name" value="aa-tRNA-synt_IIb"/>
</dbReference>
<evidence type="ECO:0000256" key="6">
    <source>
        <dbReference type="RuleBase" id="RU363044"/>
    </source>
</evidence>
<dbReference type="GO" id="GO:0000723">
    <property type="term" value="P:telomere maintenance"/>
    <property type="evidence" value="ECO:0007669"/>
    <property type="project" value="InterPro"/>
</dbReference>
<dbReference type="GO" id="GO:0043139">
    <property type="term" value="F:5'-3' DNA helicase activity"/>
    <property type="evidence" value="ECO:0007669"/>
    <property type="project" value="UniProtKB-EC"/>
</dbReference>
<dbReference type="PROSITE" id="PS50862">
    <property type="entry name" value="AA_TRNA_LIGASE_II"/>
    <property type="match status" value="1"/>
</dbReference>
<comment type="similarity">
    <text evidence="6">Belongs to the helicase family.</text>
</comment>
<keyword evidence="2" id="KW-0436">Ligase</keyword>
<dbReference type="InterPro" id="IPR010285">
    <property type="entry name" value="DNA_helicase_pif1-like_DEAD"/>
</dbReference>
<gene>
    <name evidence="8" type="ORF">Zmor_004247</name>
</gene>
<proteinExistence type="inferred from homology"/>
<evidence type="ECO:0000256" key="1">
    <source>
        <dbReference type="ARBA" id="ARBA00010728"/>
    </source>
</evidence>
<evidence type="ECO:0000313" key="9">
    <source>
        <dbReference type="Proteomes" id="UP001168821"/>
    </source>
</evidence>
<dbReference type="InterPro" id="IPR002317">
    <property type="entry name" value="Ser-tRNA-ligase_type_1"/>
</dbReference>
<dbReference type="GO" id="GO:0006310">
    <property type="term" value="P:DNA recombination"/>
    <property type="evidence" value="ECO:0007669"/>
    <property type="project" value="UniProtKB-KW"/>
</dbReference>
<dbReference type="Gene3D" id="3.40.50.300">
    <property type="entry name" value="P-loop containing nucleotide triphosphate hydrolases"/>
    <property type="match status" value="1"/>
</dbReference>
<dbReference type="GO" id="GO:0004828">
    <property type="term" value="F:serine-tRNA ligase activity"/>
    <property type="evidence" value="ECO:0007669"/>
    <property type="project" value="InterPro"/>
</dbReference>
<comment type="cofactor">
    <cofactor evidence="6">
        <name>Mg(2+)</name>
        <dbReference type="ChEBI" id="CHEBI:18420"/>
    </cofactor>
</comment>
<dbReference type="GO" id="GO:0006281">
    <property type="term" value="P:DNA repair"/>
    <property type="evidence" value="ECO:0007669"/>
    <property type="project" value="UniProtKB-KW"/>
</dbReference>